<dbReference type="GO" id="GO:0005886">
    <property type="term" value="C:plasma membrane"/>
    <property type="evidence" value="ECO:0007669"/>
    <property type="project" value="UniProtKB-SubCell"/>
</dbReference>
<keyword evidence="11" id="KW-1185">Reference proteome</keyword>
<dbReference type="InterPro" id="IPR003593">
    <property type="entry name" value="AAA+_ATPase"/>
</dbReference>
<dbReference type="Gene3D" id="3.40.50.300">
    <property type="entry name" value="P-loop containing nucleotide triphosphate hydrolases"/>
    <property type="match status" value="1"/>
</dbReference>
<feature type="domain" description="ABC transporter" evidence="9">
    <location>
        <begin position="8"/>
        <end position="228"/>
    </location>
</feature>
<dbReference type="PROSITE" id="PS00211">
    <property type="entry name" value="ABC_TRANSPORTER_1"/>
    <property type="match status" value="1"/>
</dbReference>
<evidence type="ECO:0000256" key="5">
    <source>
        <dbReference type="ARBA" id="ARBA00022840"/>
    </source>
</evidence>
<keyword evidence="3 8" id="KW-0997">Cell inner membrane</keyword>
<dbReference type="Pfam" id="PF00005">
    <property type="entry name" value="ABC_tran"/>
    <property type="match status" value="1"/>
</dbReference>
<keyword evidence="1 8" id="KW-0813">Transport</keyword>
<dbReference type="InterPro" id="IPR027417">
    <property type="entry name" value="P-loop_NTPase"/>
</dbReference>
<keyword evidence="7 8" id="KW-0472">Membrane</keyword>
<keyword evidence="6 8" id="KW-1278">Translocase</keyword>
<dbReference type="InterPro" id="IPR011924">
    <property type="entry name" value="LolD_lipo_ATP-bd"/>
</dbReference>
<evidence type="ECO:0000259" key="9">
    <source>
        <dbReference type="PROSITE" id="PS50893"/>
    </source>
</evidence>
<evidence type="ECO:0000256" key="7">
    <source>
        <dbReference type="ARBA" id="ARBA00023136"/>
    </source>
</evidence>
<comment type="subunit">
    <text evidence="8">The complex is composed of two ATP-binding proteins (LolD) and two transmembrane proteins (LolC and LolE).</text>
</comment>
<dbReference type="InterPro" id="IPR015854">
    <property type="entry name" value="ABC_transpr_LolD-like"/>
</dbReference>
<evidence type="ECO:0000256" key="8">
    <source>
        <dbReference type="RuleBase" id="RU367068"/>
    </source>
</evidence>
<dbReference type="InterPro" id="IPR017871">
    <property type="entry name" value="ABC_transporter-like_CS"/>
</dbReference>
<evidence type="ECO:0000256" key="1">
    <source>
        <dbReference type="ARBA" id="ARBA00022448"/>
    </source>
</evidence>
<reference evidence="10 11" key="1">
    <citation type="journal article" date="2019" name="ISME J.">
        <title>Candidatus Macondimonas diazotrophica, a novel gammaproteobacterial genus dominating crude-oil-contaminated coastal sediments.</title>
        <authorList>
            <person name="Karthikeyan S."/>
            <person name="Konstantinidis K."/>
        </authorList>
    </citation>
    <scope>NUCLEOTIDE SEQUENCE [LARGE SCALE GENOMIC DNA]</scope>
    <source>
        <strain evidence="10 11">KTK01</strain>
    </source>
</reference>
<protein>
    <recommendedName>
        <fullName evidence="8">Lipoprotein-releasing system ATP-binding protein LolD</fullName>
        <ecNumber evidence="8">7.6.2.-</ecNumber>
    </recommendedName>
</protein>
<dbReference type="CDD" id="cd03255">
    <property type="entry name" value="ABC_MJ0796_LolCDE_FtsE"/>
    <property type="match status" value="1"/>
</dbReference>
<dbReference type="Proteomes" id="UP000297890">
    <property type="component" value="Unassembled WGS sequence"/>
</dbReference>
<comment type="function">
    <text evidence="8">Part of the ABC transporter complex LolCDE involved in the translocation of mature outer membrane-directed lipoproteins, from the inner membrane to the periplasmic chaperone, LolA. Responsible for the formation of the LolA-lipoprotein complex in an ATP-dependent manner.</text>
</comment>
<dbReference type="GO" id="GO:0089705">
    <property type="term" value="P:protein localization to outer membrane"/>
    <property type="evidence" value="ECO:0007669"/>
    <property type="project" value="TreeGrafter"/>
</dbReference>
<comment type="similarity">
    <text evidence="8">Belongs to the ABC transporter superfamily. Lipoprotein translocase (TC 3.A.1.125) family.</text>
</comment>
<keyword evidence="2 8" id="KW-1003">Cell membrane</keyword>
<accession>A0A4Z0FAT7</accession>
<dbReference type="InterPro" id="IPR017911">
    <property type="entry name" value="MacB-like_ATP-bd"/>
</dbReference>
<keyword evidence="4 8" id="KW-0547">Nucleotide-binding</keyword>
<organism evidence="10 11">
    <name type="scientific">Candidatus Macondimonas diazotrophica</name>
    <dbReference type="NCBI Taxonomy" id="2305248"/>
    <lineage>
        <taxon>Bacteria</taxon>
        <taxon>Pseudomonadati</taxon>
        <taxon>Pseudomonadota</taxon>
        <taxon>Gammaproteobacteria</taxon>
        <taxon>Chromatiales</taxon>
        <taxon>Ectothiorhodospiraceae</taxon>
        <taxon>Candidatus Macondimonas</taxon>
    </lineage>
</organism>
<proteinExistence type="inferred from homology"/>
<dbReference type="PROSITE" id="PS50893">
    <property type="entry name" value="ABC_TRANSPORTER_2"/>
    <property type="match status" value="1"/>
</dbReference>
<evidence type="ECO:0000256" key="4">
    <source>
        <dbReference type="ARBA" id="ARBA00022741"/>
    </source>
</evidence>
<dbReference type="GO" id="GO:0044874">
    <property type="term" value="P:lipoprotein localization to outer membrane"/>
    <property type="evidence" value="ECO:0007669"/>
    <property type="project" value="TreeGrafter"/>
</dbReference>
<comment type="subcellular location">
    <subcellularLocation>
        <location evidence="8">Cell inner membrane</location>
        <topology evidence="8">Peripheral membrane protein</topology>
    </subcellularLocation>
</comment>
<dbReference type="NCBIfam" id="TIGR02211">
    <property type="entry name" value="LolD_lipo_ex"/>
    <property type="match status" value="1"/>
</dbReference>
<dbReference type="GO" id="GO:0005524">
    <property type="term" value="F:ATP binding"/>
    <property type="evidence" value="ECO:0007669"/>
    <property type="project" value="UniProtKB-UniRule"/>
</dbReference>
<dbReference type="AlphaFoldDB" id="A0A4Z0FAT7"/>
<dbReference type="GO" id="GO:0022857">
    <property type="term" value="F:transmembrane transporter activity"/>
    <property type="evidence" value="ECO:0007669"/>
    <property type="project" value="TreeGrafter"/>
</dbReference>
<comment type="caution">
    <text evidence="10">The sequence shown here is derived from an EMBL/GenBank/DDBJ whole genome shotgun (WGS) entry which is preliminary data.</text>
</comment>
<dbReference type="SMART" id="SM00382">
    <property type="entry name" value="AAA"/>
    <property type="match status" value="1"/>
</dbReference>
<dbReference type="InterPro" id="IPR003439">
    <property type="entry name" value="ABC_transporter-like_ATP-bd"/>
</dbReference>
<dbReference type="SUPFAM" id="SSF52540">
    <property type="entry name" value="P-loop containing nucleoside triphosphate hydrolases"/>
    <property type="match status" value="1"/>
</dbReference>
<evidence type="ECO:0000256" key="6">
    <source>
        <dbReference type="ARBA" id="ARBA00022967"/>
    </source>
</evidence>
<gene>
    <name evidence="8 10" type="primary">lolD</name>
    <name evidence="10" type="ORF">E4680_05870</name>
</gene>
<keyword evidence="10" id="KW-0449">Lipoprotein</keyword>
<dbReference type="RefSeq" id="WP_135281475.1">
    <property type="nucleotide sequence ID" value="NZ_SRIO01000006.1"/>
</dbReference>
<evidence type="ECO:0000256" key="2">
    <source>
        <dbReference type="ARBA" id="ARBA00022475"/>
    </source>
</evidence>
<evidence type="ECO:0000256" key="3">
    <source>
        <dbReference type="ARBA" id="ARBA00022519"/>
    </source>
</evidence>
<dbReference type="PANTHER" id="PTHR24220:SF689">
    <property type="entry name" value="LIPOPROTEIN-RELEASING SYSTEM ATP-BINDING PROTEIN LOLD"/>
    <property type="match status" value="1"/>
</dbReference>
<name>A0A4Z0FAT7_9GAMM</name>
<keyword evidence="5 8" id="KW-0067">ATP-binding</keyword>
<dbReference type="PANTHER" id="PTHR24220">
    <property type="entry name" value="IMPORT ATP-BINDING PROTEIN"/>
    <property type="match status" value="1"/>
</dbReference>
<dbReference type="OrthoDB" id="66958at2"/>
<dbReference type="FunFam" id="3.40.50.300:FF:000230">
    <property type="entry name" value="Lipoprotein-releasing system ATP-binding protein LolD"/>
    <property type="match status" value="1"/>
</dbReference>
<dbReference type="EC" id="7.6.2.-" evidence="8"/>
<dbReference type="EMBL" id="SRIO01000006">
    <property type="protein sequence ID" value="TFZ82805.1"/>
    <property type="molecule type" value="Genomic_DNA"/>
</dbReference>
<evidence type="ECO:0000313" key="11">
    <source>
        <dbReference type="Proteomes" id="UP000297890"/>
    </source>
</evidence>
<sequence>MSDPQTVLTCQGLVQRFRQGQSEVPVLDGVDLTLSAGEQVAIVGASGSGKSTLLHLLGGLERPVAGEVKVLGESMHRLGNAARGRLRNRAMGFVYQFHHLMPEFSALENVAMPLLLRRAAPQEAEDRAQNMLERVGLGGRLHHRPAQLSGGERQRAALARALVTEPPCVLADEPTGNLDPGTAGHIYDLMQTLNRQLGTSFLIVTHDINLAHRMDRVLRLEAGSLHPF</sequence>
<evidence type="ECO:0000313" key="10">
    <source>
        <dbReference type="EMBL" id="TFZ82805.1"/>
    </source>
</evidence>
<dbReference type="GO" id="GO:0016887">
    <property type="term" value="F:ATP hydrolysis activity"/>
    <property type="evidence" value="ECO:0007669"/>
    <property type="project" value="InterPro"/>
</dbReference>